<evidence type="ECO:0000256" key="4">
    <source>
        <dbReference type="ARBA" id="ARBA00022801"/>
    </source>
</evidence>
<dbReference type="InterPro" id="IPR036380">
    <property type="entry name" value="Isochorismatase-like_sf"/>
</dbReference>
<evidence type="ECO:0000313" key="9">
    <source>
        <dbReference type="EMBL" id="ORA16912.1"/>
    </source>
</evidence>
<sequence length="196" mass="20739">MEARPDRVERVRALIIVDVQNDFCEGGSVPTAHGAAVAAAINDYLSGDPGYRYVVATQDFHIDPGDHFSDHPDYSSSWPVHCVAGSAGAKLRSDLDIRHLDAVFRKGAYSAGYSGFEGVDDDGTTLLQWLRERGVDEVDVVGIATDFCVRRTAEDAAAAGLTTRVLVDLTAAAGVDSAAEALAEMRSAGIELVGGQ</sequence>
<reference evidence="9 10" key="1">
    <citation type="submission" date="2016-12" db="EMBL/GenBank/DDBJ databases">
        <title>The new phylogeny of genus Mycobacterium.</title>
        <authorList>
            <person name="Tortoli E."/>
            <person name="Trovato A."/>
            <person name="Cirillo D.M."/>
        </authorList>
    </citation>
    <scope>NUCLEOTIDE SEQUENCE [LARGE SCALE GENOMIC DNA]</scope>
    <source>
        <strain evidence="9 10">DSM 45069</strain>
    </source>
</reference>
<comment type="caution">
    <text evidence="9">The sequence shown here is derived from an EMBL/GenBank/DDBJ whole genome shotgun (WGS) entry which is preliminary data.</text>
</comment>
<keyword evidence="10" id="KW-1185">Reference proteome</keyword>
<dbReference type="Gene3D" id="3.40.50.850">
    <property type="entry name" value="Isochorismatase-like"/>
    <property type="match status" value="1"/>
</dbReference>
<evidence type="ECO:0000259" key="8">
    <source>
        <dbReference type="Pfam" id="PF00857"/>
    </source>
</evidence>
<dbReference type="GO" id="GO:0008936">
    <property type="term" value="F:nicotinamidase activity"/>
    <property type="evidence" value="ECO:0007669"/>
    <property type="project" value="UniProtKB-EC"/>
</dbReference>
<organism evidence="9 10">
    <name type="scientific">Mycobacterium arosiense ATCC BAA-1401 = DSM 45069</name>
    <dbReference type="NCBI Taxonomy" id="1265311"/>
    <lineage>
        <taxon>Bacteria</taxon>
        <taxon>Bacillati</taxon>
        <taxon>Actinomycetota</taxon>
        <taxon>Actinomycetes</taxon>
        <taxon>Mycobacteriales</taxon>
        <taxon>Mycobacteriaceae</taxon>
        <taxon>Mycobacterium</taxon>
        <taxon>Mycobacterium avium complex (MAC)</taxon>
    </lineage>
</organism>
<dbReference type="EC" id="3.5.1.19" evidence="6"/>
<dbReference type="Pfam" id="PF00857">
    <property type="entry name" value="Isochorismatase"/>
    <property type="match status" value="1"/>
</dbReference>
<protein>
    <recommendedName>
        <fullName evidence="6">nicotinamidase</fullName>
        <ecNumber evidence="6">3.5.1.19</ecNumber>
    </recommendedName>
    <alternativeName>
        <fullName evidence="7">Nicotinamide deamidase</fullName>
    </alternativeName>
</protein>
<evidence type="ECO:0000256" key="1">
    <source>
        <dbReference type="ARBA" id="ARBA00006336"/>
    </source>
</evidence>
<dbReference type="EMBL" id="MVHG01000016">
    <property type="protein sequence ID" value="ORA16912.1"/>
    <property type="molecule type" value="Genomic_DNA"/>
</dbReference>
<comment type="similarity">
    <text evidence="1">Belongs to the isochorismatase family.</text>
</comment>
<proteinExistence type="inferred from homology"/>
<dbReference type="SUPFAM" id="SSF52499">
    <property type="entry name" value="Isochorismatase-like hydrolases"/>
    <property type="match status" value="1"/>
</dbReference>
<dbReference type="AlphaFoldDB" id="A0A1W9ZK37"/>
<evidence type="ECO:0000256" key="6">
    <source>
        <dbReference type="ARBA" id="ARBA00039017"/>
    </source>
</evidence>
<evidence type="ECO:0000313" key="10">
    <source>
        <dbReference type="Proteomes" id="UP000192707"/>
    </source>
</evidence>
<keyword evidence="3" id="KW-0479">Metal-binding</keyword>
<keyword evidence="4" id="KW-0378">Hydrolase</keyword>
<dbReference type="GO" id="GO:0046872">
    <property type="term" value="F:metal ion binding"/>
    <property type="evidence" value="ECO:0007669"/>
    <property type="project" value="UniProtKB-KW"/>
</dbReference>
<dbReference type="InterPro" id="IPR000868">
    <property type="entry name" value="Isochorismatase-like_dom"/>
</dbReference>
<accession>A0A1W9ZK37</accession>
<dbReference type="PANTHER" id="PTHR11080:SF2">
    <property type="entry name" value="LD05707P"/>
    <property type="match status" value="1"/>
</dbReference>
<evidence type="ECO:0000256" key="3">
    <source>
        <dbReference type="ARBA" id="ARBA00022723"/>
    </source>
</evidence>
<comment type="pathway">
    <text evidence="5">Cofactor biosynthesis; nicotinate biosynthesis; nicotinate from nicotinamide: step 1/1.</text>
</comment>
<evidence type="ECO:0000256" key="2">
    <source>
        <dbReference type="ARBA" id="ARBA00022642"/>
    </source>
</evidence>
<gene>
    <name evidence="9" type="ORF">BST14_09790</name>
</gene>
<keyword evidence="2" id="KW-0662">Pyridine nucleotide biosynthesis</keyword>
<dbReference type="InterPro" id="IPR052347">
    <property type="entry name" value="Isochorismatase_Nicotinamidase"/>
</dbReference>
<dbReference type="Proteomes" id="UP000192707">
    <property type="component" value="Unassembled WGS sequence"/>
</dbReference>
<dbReference type="PANTHER" id="PTHR11080">
    <property type="entry name" value="PYRAZINAMIDASE/NICOTINAMIDASE"/>
    <property type="match status" value="1"/>
</dbReference>
<name>A0A1W9ZK37_MYCAI</name>
<evidence type="ECO:0000256" key="7">
    <source>
        <dbReference type="ARBA" id="ARBA00043224"/>
    </source>
</evidence>
<feature type="domain" description="Isochorismatase-like" evidence="8">
    <location>
        <begin position="13"/>
        <end position="192"/>
    </location>
</feature>
<dbReference type="GO" id="GO:0019363">
    <property type="term" value="P:pyridine nucleotide biosynthetic process"/>
    <property type="evidence" value="ECO:0007669"/>
    <property type="project" value="UniProtKB-KW"/>
</dbReference>
<evidence type="ECO:0000256" key="5">
    <source>
        <dbReference type="ARBA" id="ARBA00037900"/>
    </source>
</evidence>